<gene>
    <name evidence="4" type="ORF">JAN5088_02900</name>
</gene>
<dbReference type="Pfam" id="PF13202">
    <property type="entry name" value="EF-hand_5"/>
    <property type="match status" value="3"/>
</dbReference>
<evidence type="ECO:0000256" key="2">
    <source>
        <dbReference type="SAM" id="SignalP"/>
    </source>
</evidence>
<feature type="signal peptide" evidence="2">
    <location>
        <begin position="1"/>
        <end position="31"/>
    </location>
</feature>
<dbReference type="AlphaFoldDB" id="A0A0M6XTN9"/>
<dbReference type="SMART" id="SM00054">
    <property type="entry name" value="EFh"/>
    <property type="match status" value="2"/>
</dbReference>
<evidence type="ECO:0000313" key="4">
    <source>
        <dbReference type="EMBL" id="CTQ34108.1"/>
    </source>
</evidence>
<reference evidence="4 5" key="1">
    <citation type="submission" date="2015-07" db="EMBL/GenBank/DDBJ databases">
        <authorList>
            <person name="Noorani M."/>
        </authorList>
    </citation>
    <scope>NUCLEOTIDE SEQUENCE [LARGE SCALE GENOMIC DNA]</scope>
    <source>
        <strain evidence="4 5">CECT 5088</strain>
    </source>
</reference>
<dbReference type="SUPFAM" id="SSF47473">
    <property type="entry name" value="EF-hand"/>
    <property type="match status" value="1"/>
</dbReference>
<protein>
    <submittedName>
        <fullName evidence="4">EF hand</fullName>
    </submittedName>
</protein>
<dbReference type="Gene3D" id="1.10.238.10">
    <property type="entry name" value="EF-hand"/>
    <property type="match status" value="2"/>
</dbReference>
<evidence type="ECO:0000313" key="5">
    <source>
        <dbReference type="Proteomes" id="UP000048908"/>
    </source>
</evidence>
<feature type="compositionally biased region" description="Basic and acidic residues" evidence="1">
    <location>
        <begin position="38"/>
        <end position="60"/>
    </location>
</feature>
<dbReference type="STRING" id="282197.SAMN04488517_103237"/>
<dbReference type="InterPro" id="IPR018247">
    <property type="entry name" value="EF_Hand_1_Ca_BS"/>
</dbReference>
<feature type="domain" description="EF-hand" evidence="3">
    <location>
        <begin position="126"/>
        <end position="161"/>
    </location>
</feature>
<sequence length="179" mass="19088">MKTLKYLPVSVLAIALAGTGAFMATAQTAPADPNRPAAETRAEMRGDRGEMRGDRGDRGHRGGRQAGRHGGSGMFAAVFADIDADGNGSVTQAEIDAYRAMKVGEADASGDGALSIEEFDTLYREFTRSRMVDAFQNLDADGDGVITDGEMDARFGDIVKRVDRDDDGALTPRDRGRRG</sequence>
<evidence type="ECO:0000256" key="1">
    <source>
        <dbReference type="SAM" id="MobiDB-lite"/>
    </source>
</evidence>
<organism evidence="4 5">
    <name type="scientific">Jannaschia rubra</name>
    <dbReference type="NCBI Taxonomy" id="282197"/>
    <lineage>
        <taxon>Bacteria</taxon>
        <taxon>Pseudomonadati</taxon>
        <taxon>Pseudomonadota</taxon>
        <taxon>Alphaproteobacteria</taxon>
        <taxon>Rhodobacterales</taxon>
        <taxon>Roseobacteraceae</taxon>
        <taxon>Jannaschia</taxon>
    </lineage>
</organism>
<dbReference type="PROSITE" id="PS00018">
    <property type="entry name" value="EF_HAND_1"/>
    <property type="match status" value="2"/>
</dbReference>
<accession>A0A0M6XTN9</accession>
<feature type="chain" id="PRO_5005807050" evidence="2">
    <location>
        <begin position="32"/>
        <end position="179"/>
    </location>
</feature>
<dbReference type="EMBL" id="CXPG01000021">
    <property type="protein sequence ID" value="CTQ34108.1"/>
    <property type="molecule type" value="Genomic_DNA"/>
</dbReference>
<dbReference type="GO" id="GO:0005509">
    <property type="term" value="F:calcium ion binding"/>
    <property type="evidence" value="ECO:0007669"/>
    <property type="project" value="InterPro"/>
</dbReference>
<keyword evidence="5" id="KW-1185">Reference proteome</keyword>
<dbReference type="PROSITE" id="PS50222">
    <property type="entry name" value="EF_HAND_2"/>
    <property type="match status" value="1"/>
</dbReference>
<dbReference type="InterPro" id="IPR002048">
    <property type="entry name" value="EF_hand_dom"/>
</dbReference>
<dbReference type="Proteomes" id="UP000048908">
    <property type="component" value="Unassembled WGS sequence"/>
</dbReference>
<name>A0A0M6XTN9_9RHOB</name>
<keyword evidence="2" id="KW-0732">Signal</keyword>
<dbReference type="InterPro" id="IPR011992">
    <property type="entry name" value="EF-hand-dom_pair"/>
</dbReference>
<proteinExistence type="predicted"/>
<feature type="region of interest" description="Disordered" evidence="1">
    <location>
        <begin position="27"/>
        <end position="70"/>
    </location>
</feature>
<evidence type="ECO:0000259" key="3">
    <source>
        <dbReference type="PROSITE" id="PS50222"/>
    </source>
</evidence>